<dbReference type="AlphaFoldDB" id="A0A9X2C056"/>
<reference evidence="1" key="1">
    <citation type="submission" date="2021-11" db="EMBL/GenBank/DDBJ databases">
        <title>BS-T2-15 a new species belonging to the Comamonadaceae family isolated from the soil of a French oak forest.</title>
        <authorList>
            <person name="Mieszkin S."/>
            <person name="Alain K."/>
        </authorList>
    </citation>
    <scope>NUCLEOTIDE SEQUENCE</scope>
    <source>
        <strain evidence="1">BS-T2-15</strain>
    </source>
</reference>
<dbReference type="EMBL" id="JAJLJH010000003">
    <property type="protein sequence ID" value="MCK9686987.1"/>
    <property type="molecule type" value="Genomic_DNA"/>
</dbReference>
<organism evidence="1 2">
    <name type="scientific">Scleromatobacter humisilvae</name>
    <dbReference type="NCBI Taxonomy" id="2897159"/>
    <lineage>
        <taxon>Bacteria</taxon>
        <taxon>Pseudomonadati</taxon>
        <taxon>Pseudomonadota</taxon>
        <taxon>Betaproteobacteria</taxon>
        <taxon>Burkholderiales</taxon>
        <taxon>Sphaerotilaceae</taxon>
        <taxon>Scleromatobacter</taxon>
    </lineage>
</organism>
<accession>A0A9X2C056</accession>
<keyword evidence="2" id="KW-1185">Reference proteome</keyword>
<dbReference type="RefSeq" id="WP_275683023.1">
    <property type="nucleotide sequence ID" value="NZ_JAJLJH010000003.1"/>
</dbReference>
<dbReference type="Proteomes" id="UP001139353">
    <property type="component" value="Unassembled WGS sequence"/>
</dbReference>
<gene>
    <name evidence="1" type="ORF">LPC04_14845</name>
</gene>
<evidence type="ECO:0000313" key="1">
    <source>
        <dbReference type="EMBL" id="MCK9686987.1"/>
    </source>
</evidence>
<sequence>MTADKPREIRADGFTAIAQTGGTPGSLAHGQAAFDVTATGDSFADATRIAFSASAIRSASSRPAFAATEHIAGTAVFVLPLKPIIEIVVAVQRSLEVPAY</sequence>
<evidence type="ECO:0000313" key="2">
    <source>
        <dbReference type="Proteomes" id="UP001139353"/>
    </source>
</evidence>
<name>A0A9X2C056_9BURK</name>
<comment type="caution">
    <text evidence="1">The sequence shown here is derived from an EMBL/GenBank/DDBJ whole genome shotgun (WGS) entry which is preliminary data.</text>
</comment>
<protein>
    <submittedName>
        <fullName evidence="1">GrpB family protein</fullName>
    </submittedName>
</protein>
<proteinExistence type="predicted"/>